<dbReference type="InterPro" id="IPR010626">
    <property type="entry name" value="DUF1217"/>
</dbReference>
<evidence type="ECO:0008006" key="3">
    <source>
        <dbReference type="Google" id="ProtNLM"/>
    </source>
</evidence>
<dbReference type="RefSeq" id="WP_175495748.1">
    <property type="nucleotide sequence ID" value="NZ_FNZQ01000001.1"/>
</dbReference>
<sequence>MSFQPFVPTGGLSGWRFLQNTIETQRKAHGEGVALQRDLAYFRDNIGKIDTAEALVGDYRLLSVALGAFGLSDDIGSKFLIRRVLEEGTLEPDALANKLSDKRYRDLSRAFGFGDFPVPSTKISTFADKIEARYRDQAFETDMGQTSETMRLALYVQRELPALAAGTGSNRTKWFTIMGIAPIRQVMETAMGLPSSFATLSLDKQLETFLERSRSIFGTDQIDDLASDGALGRVLDRFTVLDESDTSLTVSSPALVLLRGF</sequence>
<dbReference type="STRING" id="188906.SAMN04488526_0600"/>
<dbReference type="SUPFAM" id="SSF158837">
    <property type="entry name" value="AGR C 984p-like"/>
    <property type="match status" value="1"/>
</dbReference>
<evidence type="ECO:0000313" key="1">
    <source>
        <dbReference type="EMBL" id="SEK44895.1"/>
    </source>
</evidence>
<dbReference type="InterPro" id="IPR023157">
    <property type="entry name" value="AGR-C-984p-like_sf"/>
</dbReference>
<organism evidence="1 2">
    <name type="scientific">Jannaschia helgolandensis</name>
    <dbReference type="NCBI Taxonomy" id="188906"/>
    <lineage>
        <taxon>Bacteria</taxon>
        <taxon>Pseudomonadati</taxon>
        <taxon>Pseudomonadota</taxon>
        <taxon>Alphaproteobacteria</taxon>
        <taxon>Rhodobacterales</taxon>
        <taxon>Roseobacteraceae</taxon>
        <taxon>Jannaschia</taxon>
    </lineage>
</organism>
<protein>
    <recommendedName>
        <fullName evidence="3">Flagellar protein</fullName>
    </recommendedName>
</protein>
<reference evidence="1 2" key="1">
    <citation type="submission" date="2016-10" db="EMBL/GenBank/DDBJ databases">
        <authorList>
            <person name="de Groot N.N."/>
        </authorList>
    </citation>
    <scope>NUCLEOTIDE SEQUENCE [LARGE SCALE GENOMIC DNA]</scope>
    <source>
        <strain evidence="1 2">DSM 14858</strain>
    </source>
</reference>
<proteinExistence type="predicted"/>
<dbReference type="Proteomes" id="UP000199283">
    <property type="component" value="Unassembled WGS sequence"/>
</dbReference>
<dbReference type="EMBL" id="FNZQ01000001">
    <property type="protein sequence ID" value="SEK44895.1"/>
    <property type="molecule type" value="Genomic_DNA"/>
</dbReference>
<accession>A0A1H7H9W8</accession>
<keyword evidence="2" id="KW-1185">Reference proteome</keyword>
<name>A0A1H7H9W8_9RHOB</name>
<dbReference type="Gene3D" id="1.10.3700.10">
    <property type="entry name" value="AGR C 984p-like"/>
    <property type="match status" value="1"/>
</dbReference>
<dbReference type="AlphaFoldDB" id="A0A1H7H9W8"/>
<dbReference type="Pfam" id="PF06748">
    <property type="entry name" value="DUF1217"/>
    <property type="match status" value="1"/>
</dbReference>
<evidence type="ECO:0000313" key="2">
    <source>
        <dbReference type="Proteomes" id="UP000199283"/>
    </source>
</evidence>
<gene>
    <name evidence="1" type="ORF">SAMN04488526_0600</name>
</gene>